<evidence type="ECO:0000259" key="6">
    <source>
        <dbReference type="Pfam" id="PF07807"/>
    </source>
</evidence>
<evidence type="ECO:0000313" key="9">
    <source>
        <dbReference type="Proteomes" id="UP001642540"/>
    </source>
</evidence>
<organism evidence="8 9">
    <name type="scientific">Orchesella dallaii</name>
    <dbReference type="NCBI Taxonomy" id="48710"/>
    <lineage>
        <taxon>Eukaryota</taxon>
        <taxon>Metazoa</taxon>
        <taxon>Ecdysozoa</taxon>
        <taxon>Arthropoda</taxon>
        <taxon>Hexapoda</taxon>
        <taxon>Collembola</taxon>
        <taxon>Entomobryomorpha</taxon>
        <taxon>Entomobryoidea</taxon>
        <taxon>Orchesellidae</taxon>
        <taxon>Orchesellinae</taxon>
        <taxon>Orchesella</taxon>
    </lineage>
</organism>
<protein>
    <recommendedName>
        <fullName evidence="10">Protein Red</fullName>
    </recommendedName>
</protein>
<comment type="subcellular location">
    <subcellularLocation>
        <location evidence="1">Nucleus</location>
    </subcellularLocation>
</comment>
<dbReference type="InterPro" id="IPR012492">
    <property type="entry name" value="RED_C"/>
</dbReference>
<feature type="compositionally biased region" description="Basic and acidic residues" evidence="5">
    <location>
        <begin position="1"/>
        <end position="17"/>
    </location>
</feature>
<name>A0ABP1PWQ2_9HEXA</name>
<evidence type="ECO:0008006" key="10">
    <source>
        <dbReference type="Google" id="ProtNLM"/>
    </source>
</evidence>
<feature type="compositionally biased region" description="Basic and acidic residues" evidence="5">
    <location>
        <begin position="391"/>
        <end position="401"/>
    </location>
</feature>
<comment type="similarity">
    <text evidence="2">Belongs to the RED family.</text>
</comment>
<dbReference type="Pfam" id="PF07807">
    <property type="entry name" value="RED_C"/>
    <property type="match status" value="1"/>
</dbReference>
<feature type="compositionally biased region" description="Basic and acidic residues" evidence="5">
    <location>
        <begin position="354"/>
        <end position="371"/>
    </location>
</feature>
<feature type="compositionally biased region" description="Basic and acidic residues" evidence="5">
    <location>
        <begin position="88"/>
        <end position="113"/>
    </location>
</feature>
<feature type="compositionally biased region" description="Basic and acidic residues" evidence="5">
    <location>
        <begin position="310"/>
        <end position="334"/>
    </location>
</feature>
<accession>A0ABP1PWQ2</accession>
<evidence type="ECO:0000256" key="1">
    <source>
        <dbReference type="ARBA" id="ARBA00004123"/>
    </source>
</evidence>
<evidence type="ECO:0000259" key="7">
    <source>
        <dbReference type="Pfam" id="PF07808"/>
    </source>
</evidence>
<evidence type="ECO:0000256" key="2">
    <source>
        <dbReference type="ARBA" id="ARBA00006660"/>
    </source>
</evidence>
<dbReference type="Pfam" id="PF07808">
    <property type="entry name" value="RED_N"/>
    <property type="match status" value="1"/>
</dbReference>
<feature type="domain" description="RED-like N-terminal" evidence="7">
    <location>
        <begin position="69"/>
        <end position="310"/>
    </location>
</feature>
<comment type="caution">
    <text evidence="8">The sequence shown here is derived from an EMBL/GenBank/DDBJ whole genome shotgun (WGS) entry which is preliminary data.</text>
</comment>
<feature type="region of interest" description="Disordered" evidence="5">
    <location>
        <begin position="176"/>
        <end position="214"/>
    </location>
</feature>
<feature type="region of interest" description="Disordered" evidence="5">
    <location>
        <begin position="301"/>
        <end position="477"/>
    </location>
</feature>
<reference evidence="8 9" key="1">
    <citation type="submission" date="2024-08" db="EMBL/GenBank/DDBJ databases">
        <authorList>
            <person name="Cucini C."/>
            <person name="Frati F."/>
        </authorList>
    </citation>
    <scope>NUCLEOTIDE SEQUENCE [LARGE SCALE GENOMIC DNA]</scope>
</reference>
<dbReference type="Proteomes" id="UP001642540">
    <property type="component" value="Unassembled WGS sequence"/>
</dbReference>
<dbReference type="InterPro" id="IPR012916">
    <property type="entry name" value="RED_N"/>
</dbReference>
<dbReference type="PANTHER" id="PTHR12765">
    <property type="entry name" value="RED PROTEIN IK FACTOR CYTOKINE IK"/>
    <property type="match status" value="1"/>
</dbReference>
<keyword evidence="9" id="KW-1185">Reference proteome</keyword>
<sequence>MSYSESERRLTNDDFRKLFMTPRHSGSDSSSAKPKLEADPFVAPATPTSSTPGSVKKSDKSQKDDKRQKKKHFYQKTKSEEEETLAELAKKYRDRAKERRDGHPEGQGQREELITNQGAYRAVAPDFRGNVDAAERRKQLIQESKFLGGDMEHTHLVKGLDYALLQKVRSEIDTIGDLEEEEVEEEAKPESKKAAEPVAPPPPKKPVAAPEPDTGFRTKLARSIYRSLFQTTLPERNELFAPGRMAYVFDLEDEYAESDIPTTVIRSKADVPLSEGQATLTTNDIVINKLAQILSYLRQGSKSSKKLKKSKEVKTSNSNKYEERGERESKKNVEDDNIYGDIGDYVPTLAKSKSRSDKDRPSKRQPYFEKPAEEDDRDLVLEQRPIIPEQPEPRKRDREAWSEEGPGGADQTFGSILKKGEEKSLSRTQKLLSKINEQPEGYAECYPGFDEMHDAIDDSDEETDYSKMDPGKKKGTVGRWDFDTMEEYSEYMSNKEALPKAAFQFGVKMGDGRKTRKGAKTEKNEKQQLDRQWQQIQAILAKRKAAGGGDGEPEPKTPRV</sequence>
<dbReference type="InterPro" id="IPR039896">
    <property type="entry name" value="Red-like"/>
</dbReference>
<feature type="compositionally biased region" description="Acidic residues" evidence="5">
    <location>
        <begin position="176"/>
        <end position="185"/>
    </location>
</feature>
<feature type="compositionally biased region" description="Basic and acidic residues" evidence="5">
    <location>
        <begin position="56"/>
        <end position="67"/>
    </location>
</feature>
<feature type="compositionally biased region" description="Basic and acidic residues" evidence="5">
    <location>
        <begin position="186"/>
        <end position="195"/>
    </location>
</feature>
<evidence type="ECO:0000256" key="5">
    <source>
        <dbReference type="SAM" id="MobiDB-lite"/>
    </source>
</evidence>
<evidence type="ECO:0000313" key="8">
    <source>
        <dbReference type="EMBL" id="CAL8080643.1"/>
    </source>
</evidence>
<keyword evidence="3" id="KW-0677">Repeat</keyword>
<feature type="compositionally biased region" description="Basic and acidic residues" evidence="5">
    <location>
        <begin position="519"/>
        <end position="529"/>
    </location>
</feature>
<evidence type="ECO:0000256" key="4">
    <source>
        <dbReference type="ARBA" id="ARBA00023242"/>
    </source>
</evidence>
<keyword evidence="4" id="KW-0539">Nucleus</keyword>
<evidence type="ECO:0000256" key="3">
    <source>
        <dbReference type="ARBA" id="ARBA00022737"/>
    </source>
</evidence>
<feature type="region of interest" description="Disordered" evidence="5">
    <location>
        <begin position="509"/>
        <end position="530"/>
    </location>
</feature>
<proteinExistence type="inferred from homology"/>
<gene>
    <name evidence="8" type="ORF">ODALV1_LOCUS4698</name>
</gene>
<dbReference type="EMBL" id="CAXLJM020000014">
    <property type="protein sequence ID" value="CAL8080643.1"/>
    <property type="molecule type" value="Genomic_DNA"/>
</dbReference>
<feature type="domain" description="Protein RED C-terminal" evidence="6">
    <location>
        <begin position="442"/>
        <end position="549"/>
    </location>
</feature>
<feature type="region of interest" description="Disordered" evidence="5">
    <location>
        <begin position="1"/>
        <end position="121"/>
    </location>
</feature>